<protein>
    <recommendedName>
        <fullName evidence="11">Cytochrome P450</fullName>
    </recommendedName>
</protein>
<sequence>MKSENAPITLYVISSFIIGSLTYLIHRLLKIGSRPSNLPPGPPTSPIWGNLKQLSNVIPQKQYREWSKEYGPVFTIMSGSEPYVVVNEAKAAHHIFVKNGLRTAARPDPRLNLILRGGYFPSLMSGADWLKARKMWQSILTVGASKQYLPYQDLEAKKLLFDVLEDANHWRNHIERFSNSIAMTMTNGHRVPASDNPLISEVIEDLQDWVQLTLKAWWLPSYPMLFKLPNFLIPVLNKARKVGKYHKSLVMRLYNLTKQRVAEGMVLPSFNQSIQEKVRQNPGILSEAEGAEIGMALLTAATDTTAASLVNWFAAMANYPEAQRKAREEIDRVVGPNRLPREEDGENLPYVRQVVQETERWLTVAPLGLFHATTAPVEYNEWEIPAGTGLILNTYAIHKDADVYPSPQDFLPERWEGKLETAAEDSLGAKSEHFAFGAGRRICPGQYLAERSLFLVMSHVLWAFEISKARDADGNEVPVDTNDLRPGAVATINPFRVTVKPRSEKKVALVRRIWEEEREALLDEDEQWRESPEGVARLMSKVK</sequence>
<dbReference type="Proteomes" id="UP000799438">
    <property type="component" value="Unassembled WGS sequence"/>
</dbReference>
<evidence type="ECO:0000256" key="3">
    <source>
        <dbReference type="ARBA" id="ARBA00023002"/>
    </source>
</evidence>
<dbReference type="PROSITE" id="PS00086">
    <property type="entry name" value="CYTOCHROME_P450"/>
    <property type="match status" value="1"/>
</dbReference>
<name>A0A6A6BLG8_9PEZI</name>
<dbReference type="InterPro" id="IPR036396">
    <property type="entry name" value="Cyt_P450_sf"/>
</dbReference>
<proteinExistence type="inferred from homology"/>
<dbReference type="GO" id="GO:0004497">
    <property type="term" value="F:monooxygenase activity"/>
    <property type="evidence" value="ECO:0007669"/>
    <property type="project" value="UniProtKB-KW"/>
</dbReference>
<dbReference type="GeneID" id="54303544"/>
<dbReference type="OrthoDB" id="1103324at2759"/>
<evidence type="ECO:0008006" key="11">
    <source>
        <dbReference type="Google" id="ProtNLM"/>
    </source>
</evidence>
<dbReference type="InterPro" id="IPR017972">
    <property type="entry name" value="Cyt_P450_CS"/>
</dbReference>
<comment type="similarity">
    <text evidence="1 7">Belongs to the cytochrome P450 family.</text>
</comment>
<dbReference type="GO" id="GO:0016705">
    <property type="term" value="F:oxidoreductase activity, acting on paired donors, with incorporation or reduction of molecular oxygen"/>
    <property type="evidence" value="ECO:0007669"/>
    <property type="project" value="InterPro"/>
</dbReference>
<accession>A0A6A6BLG8</accession>
<gene>
    <name evidence="9" type="ORF">K452DRAFT_356306</name>
</gene>
<keyword evidence="2 6" id="KW-0479">Metal-binding</keyword>
<keyword evidence="3 7" id="KW-0560">Oxidoreductase</keyword>
<feature type="transmembrane region" description="Helical" evidence="8">
    <location>
        <begin position="6"/>
        <end position="25"/>
    </location>
</feature>
<keyword evidence="5 7" id="KW-0503">Monooxygenase</keyword>
<comment type="cofactor">
    <cofactor evidence="6">
        <name>heme</name>
        <dbReference type="ChEBI" id="CHEBI:30413"/>
    </cofactor>
</comment>
<evidence type="ECO:0000313" key="10">
    <source>
        <dbReference type="Proteomes" id="UP000799438"/>
    </source>
</evidence>
<dbReference type="GO" id="GO:0020037">
    <property type="term" value="F:heme binding"/>
    <property type="evidence" value="ECO:0007669"/>
    <property type="project" value="InterPro"/>
</dbReference>
<keyword evidence="8" id="KW-0472">Membrane</keyword>
<dbReference type="SUPFAM" id="SSF48264">
    <property type="entry name" value="Cytochrome P450"/>
    <property type="match status" value="1"/>
</dbReference>
<dbReference type="AlphaFoldDB" id="A0A6A6BLG8"/>
<dbReference type="GO" id="GO:0005506">
    <property type="term" value="F:iron ion binding"/>
    <property type="evidence" value="ECO:0007669"/>
    <property type="project" value="InterPro"/>
</dbReference>
<dbReference type="InterPro" id="IPR001128">
    <property type="entry name" value="Cyt_P450"/>
</dbReference>
<keyword evidence="8" id="KW-0812">Transmembrane</keyword>
<evidence type="ECO:0000256" key="6">
    <source>
        <dbReference type="PIRSR" id="PIRSR602401-1"/>
    </source>
</evidence>
<dbReference type="EMBL" id="ML995478">
    <property type="protein sequence ID" value="KAF2144960.1"/>
    <property type="molecule type" value="Genomic_DNA"/>
</dbReference>
<dbReference type="PANTHER" id="PTHR46300">
    <property type="entry name" value="P450, PUTATIVE (EUROFUNG)-RELATED-RELATED"/>
    <property type="match status" value="1"/>
</dbReference>
<evidence type="ECO:0000313" key="9">
    <source>
        <dbReference type="EMBL" id="KAF2144960.1"/>
    </source>
</evidence>
<dbReference type="InterPro" id="IPR050364">
    <property type="entry name" value="Cytochrome_P450_fung"/>
</dbReference>
<dbReference type="PANTHER" id="PTHR46300:SF2">
    <property type="entry name" value="CYTOCHROME P450 MONOOXYGENASE ALNH-RELATED"/>
    <property type="match status" value="1"/>
</dbReference>
<dbReference type="Pfam" id="PF00067">
    <property type="entry name" value="p450"/>
    <property type="match status" value="1"/>
</dbReference>
<evidence type="ECO:0000256" key="5">
    <source>
        <dbReference type="ARBA" id="ARBA00023033"/>
    </source>
</evidence>
<dbReference type="RefSeq" id="XP_033400672.1">
    <property type="nucleotide sequence ID" value="XM_033546038.1"/>
</dbReference>
<organism evidence="9 10">
    <name type="scientific">Aplosporella prunicola CBS 121167</name>
    <dbReference type="NCBI Taxonomy" id="1176127"/>
    <lineage>
        <taxon>Eukaryota</taxon>
        <taxon>Fungi</taxon>
        <taxon>Dikarya</taxon>
        <taxon>Ascomycota</taxon>
        <taxon>Pezizomycotina</taxon>
        <taxon>Dothideomycetes</taxon>
        <taxon>Dothideomycetes incertae sedis</taxon>
        <taxon>Botryosphaeriales</taxon>
        <taxon>Aplosporellaceae</taxon>
        <taxon>Aplosporella</taxon>
    </lineage>
</organism>
<evidence type="ECO:0000256" key="1">
    <source>
        <dbReference type="ARBA" id="ARBA00010617"/>
    </source>
</evidence>
<keyword evidence="10" id="KW-1185">Reference proteome</keyword>
<feature type="binding site" description="axial binding residue" evidence="6">
    <location>
        <position position="443"/>
    </location>
    <ligand>
        <name>heme</name>
        <dbReference type="ChEBI" id="CHEBI:30413"/>
    </ligand>
    <ligandPart>
        <name>Fe</name>
        <dbReference type="ChEBI" id="CHEBI:18248"/>
    </ligandPart>
</feature>
<dbReference type="PRINTS" id="PR00463">
    <property type="entry name" value="EP450I"/>
</dbReference>
<evidence type="ECO:0000256" key="7">
    <source>
        <dbReference type="RuleBase" id="RU000461"/>
    </source>
</evidence>
<keyword evidence="4 6" id="KW-0408">Iron</keyword>
<reference evidence="9" key="1">
    <citation type="journal article" date="2020" name="Stud. Mycol.">
        <title>101 Dothideomycetes genomes: a test case for predicting lifestyles and emergence of pathogens.</title>
        <authorList>
            <person name="Haridas S."/>
            <person name="Albert R."/>
            <person name="Binder M."/>
            <person name="Bloem J."/>
            <person name="Labutti K."/>
            <person name="Salamov A."/>
            <person name="Andreopoulos B."/>
            <person name="Baker S."/>
            <person name="Barry K."/>
            <person name="Bills G."/>
            <person name="Bluhm B."/>
            <person name="Cannon C."/>
            <person name="Castanera R."/>
            <person name="Culley D."/>
            <person name="Daum C."/>
            <person name="Ezra D."/>
            <person name="Gonzalez J."/>
            <person name="Henrissat B."/>
            <person name="Kuo A."/>
            <person name="Liang C."/>
            <person name="Lipzen A."/>
            <person name="Lutzoni F."/>
            <person name="Magnuson J."/>
            <person name="Mondo S."/>
            <person name="Nolan M."/>
            <person name="Ohm R."/>
            <person name="Pangilinan J."/>
            <person name="Park H.-J."/>
            <person name="Ramirez L."/>
            <person name="Alfaro M."/>
            <person name="Sun H."/>
            <person name="Tritt A."/>
            <person name="Yoshinaga Y."/>
            <person name="Zwiers L.-H."/>
            <person name="Turgeon B."/>
            <person name="Goodwin S."/>
            <person name="Spatafora J."/>
            <person name="Crous P."/>
            <person name="Grigoriev I."/>
        </authorList>
    </citation>
    <scope>NUCLEOTIDE SEQUENCE</scope>
    <source>
        <strain evidence="9">CBS 121167</strain>
    </source>
</reference>
<keyword evidence="8" id="KW-1133">Transmembrane helix</keyword>
<evidence type="ECO:0000256" key="4">
    <source>
        <dbReference type="ARBA" id="ARBA00023004"/>
    </source>
</evidence>
<dbReference type="InterPro" id="IPR002401">
    <property type="entry name" value="Cyt_P450_E_grp-I"/>
</dbReference>
<evidence type="ECO:0000256" key="2">
    <source>
        <dbReference type="ARBA" id="ARBA00022723"/>
    </source>
</evidence>
<keyword evidence="6 7" id="KW-0349">Heme</keyword>
<evidence type="ECO:0000256" key="8">
    <source>
        <dbReference type="SAM" id="Phobius"/>
    </source>
</evidence>
<dbReference type="Gene3D" id="1.10.630.10">
    <property type="entry name" value="Cytochrome P450"/>
    <property type="match status" value="1"/>
</dbReference>
<dbReference type="CDD" id="cd11065">
    <property type="entry name" value="CYP64-like"/>
    <property type="match status" value="1"/>
</dbReference>